<keyword evidence="8 11" id="KW-0067">ATP-binding</keyword>
<dbReference type="GO" id="GO:0005524">
    <property type="term" value="F:ATP binding"/>
    <property type="evidence" value="ECO:0007669"/>
    <property type="project" value="UniProtKB-KW"/>
</dbReference>
<dbReference type="GO" id="GO:0009435">
    <property type="term" value="P:NAD+ biosynthetic process"/>
    <property type="evidence" value="ECO:0007669"/>
    <property type="project" value="UniProtKB-UniRule"/>
</dbReference>
<protein>
    <recommendedName>
        <fullName evidence="11">Probable nicotinate-nucleotide adenylyltransferase</fullName>
        <ecNumber evidence="11">2.7.7.18</ecNumber>
    </recommendedName>
    <alternativeName>
        <fullName evidence="11">Deamido-NAD(+) diphosphorylase</fullName>
    </alternativeName>
    <alternativeName>
        <fullName evidence="11">Deamido-NAD(+) pyrophosphorylase</fullName>
    </alternativeName>
    <alternativeName>
        <fullName evidence="11">Nicotinate mononucleotide adenylyltransferase</fullName>
        <shortName evidence="11">NaMN adenylyltransferase</shortName>
    </alternativeName>
</protein>
<dbReference type="NCBIfam" id="TIGR00482">
    <property type="entry name" value="nicotinate (nicotinamide) nucleotide adenylyltransferase"/>
    <property type="match status" value="1"/>
</dbReference>
<feature type="domain" description="Cytidyltransferase-like" evidence="12">
    <location>
        <begin position="6"/>
        <end position="186"/>
    </location>
</feature>
<keyword evidence="4 11" id="KW-0662">Pyridine nucleotide biosynthesis</keyword>
<keyword evidence="5 11" id="KW-0808">Transferase</keyword>
<dbReference type="EC" id="2.7.7.18" evidence="11"/>
<accession>A0A239AZJ7</accession>
<evidence type="ECO:0000256" key="6">
    <source>
        <dbReference type="ARBA" id="ARBA00022695"/>
    </source>
</evidence>
<dbReference type="RefSeq" id="WP_089274517.1">
    <property type="nucleotide sequence ID" value="NZ_FZOC01000004.1"/>
</dbReference>
<comment type="catalytic activity">
    <reaction evidence="10 11">
        <text>nicotinate beta-D-ribonucleotide + ATP + H(+) = deamido-NAD(+) + diphosphate</text>
        <dbReference type="Rhea" id="RHEA:22860"/>
        <dbReference type="ChEBI" id="CHEBI:15378"/>
        <dbReference type="ChEBI" id="CHEBI:30616"/>
        <dbReference type="ChEBI" id="CHEBI:33019"/>
        <dbReference type="ChEBI" id="CHEBI:57502"/>
        <dbReference type="ChEBI" id="CHEBI:58437"/>
        <dbReference type="EC" id="2.7.7.18"/>
    </reaction>
</comment>
<dbReference type="PANTHER" id="PTHR39321:SF3">
    <property type="entry name" value="PHOSPHOPANTETHEINE ADENYLYLTRANSFERASE"/>
    <property type="match status" value="1"/>
</dbReference>
<dbReference type="CDD" id="cd02165">
    <property type="entry name" value="NMNAT"/>
    <property type="match status" value="1"/>
</dbReference>
<evidence type="ECO:0000256" key="8">
    <source>
        <dbReference type="ARBA" id="ARBA00022840"/>
    </source>
</evidence>
<evidence type="ECO:0000256" key="11">
    <source>
        <dbReference type="HAMAP-Rule" id="MF_00244"/>
    </source>
</evidence>
<evidence type="ECO:0000313" key="14">
    <source>
        <dbReference type="Proteomes" id="UP000198324"/>
    </source>
</evidence>
<keyword evidence="9 11" id="KW-0520">NAD</keyword>
<dbReference type="Pfam" id="PF01467">
    <property type="entry name" value="CTP_transf_like"/>
    <property type="match status" value="1"/>
</dbReference>
<evidence type="ECO:0000256" key="3">
    <source>
        <dbReference type="ARBA" id="ARBA00009014"/>
    </source>
</evidence>
<dbReference type="InterPro" id="IPR005248">
    <property type="entry name" value="NadD/NMNAT"/>
</dbReference>
<dbReference type="PANTHER" id="PTHR39321">
    <property type="entry name" value="NICOTINATE-NUCLEOTIDE ADENYLYLTRANSFERASE-RELATED"/>
    <property type="match status" value="1"/>
</dbReference>
<evidence type="ECO:0000256" key="5">
    <source>
        <dbReference type="ARBA" id="ARBA00022679"/>
    </source>
</evidence>
<evidence type="ECO:0000256" key="2">
    <source>
        <dbReference type="ARBA" id="ARBA00005019"/>
    </source>
</evidence>
<dbReference type="Proteomes" id="UP000198324">
    <property type="component" value="Unassembled WGS sequence"/>
</dbReference>
<comment type="similarity">
    <text evidence="3 11">Belongs to the NadD family.</text>
</comment>
<dbReference type="GO" id="GO:0004515">
    <property type="term" value="F:nicotinate-nucleotide adenylyltransferase activity"/>
    <property type="evidence" value="ECO:0007669"/>
    <property type="project" value="UniProtKB-UniRule"/>
</dbReference>
<dbReference type="OrthoDB" id="5295945at2"/>
<evidence type="ECO:0000256" key="9">
    <source>
        <dbReference type="ARBA" id="ARBA00023027"/>
    </source>
</evidence>
<evidence type="ECO:0000256" key="10">
    <source>
        <dbReference type="ARBA" id="ARBA00048721"/>
    </source>
</evidence>
<dbReference type="UniPathway" id="UPA00253">
    <property type="reaction ID" value="UER00332"/>
</dbReference>
<evidence type="ECO:0000256" key="7">
    <source>
        <dbReference type="ARBA" id="ARBA00022741"/>
    </source>
</evidence>
<dbReference type="AlphaFoldDB" id="A0A239AZJ7"/>
<organism evidence="13 14">
    <name type="scientific">Humidesulfovibrio mexicanus</name>
    <dbReference type="NCBI Taxonomy" id="147047"/>
    <lineage>
        <taxon>Bacteria</taxon>
        <taxon>Pseudomonadati</taxon>
        <taxon>Thermodesulfobacteriota</taxon>
        <taxon>Desulfovibrionia</taxon>
        <taxon>Desulfovibrionales</taxon>
        <taxon>Desulfovibrionaceae</taxon>
        <taxon>Humidesulfovibrio</taxon>
    </lineage>
</organism>
<evidence type="ECO:0000259" key="12">
    <source>
        <dbReference type="Pfam" id="PF01467"/>
    </source>
</evidence>
<name>A0A239AZJ7_9BACT</name>
<comment type="function">
    <text evidence="1 11">Catalyzes the reversible adenylation of nicotinate mononucleotide (NaMN) to nicotinic acid adenine dinucleotide (NaAD).</text>
</comment>
<comment type="pathway">
    <text evidence="2 11">Cofactor biosynthesis; NAD(+) biosynthesis; deamido-NAD(+) from nicotinate D-ribonucleotide: step 1/1.</text>
</comment>
<dbReference type="Gene3D" id="3.40.50.620">
    <property type="entry name" value="HUPs"/>
    <property type="match status" value="1"/>
</dbReference>
<gene>
    <name evidence="11" type="primary">nadD</name>
    <name evidence="13" type="ORF">SAMN04488503_2315</name>
</gene>
<dbReference type="InterPro" id="IPR014729">
    <property type="entry name" value="Rossmann-like_a/b/a_fold"/>
</dbReference>
<keyword evidence="14" id="KW-1185">Reference proteome</keyword>
<dbReference type="SUPFAM" id="SSF52374">
    <property type="entry name" value="Nucleotidylyl transferase"/>
    <property type="match status" value="1"/>
</dbReference>
<evidence type="ECO:0000313" key="13">
    <source>
        <dbReference type="EMBL" id="SNS00801.1"/>
    </source>
</evidence>
<keyword evidence="7 11" id="KW-0547">Nucleotide-binding</keyword>
<proteinExistence type="inferred from homology"/>
<reference evidence="13 14" key="1">
    <citation type="submission" date="2017-06" db="EMBL/GenBank/DDBJ databases">
        <authorList>
            <person name="Kim H.J."/>
            <person name="Triplett B.A."/>
        </authorList>
    </citation>
    <scope>NUCLEOTIDE SEQUENCE [LARGE SCALE GENOMIC DNA]</scope>
    <source>
        <strain evidence="13 14">DSM 13116</strain>
    </source>
</reference>
<sequence>MSRIGILGGSFNPIHAGHMRMAVEAREAMGLDRVLLMPAGEPPHKPVDGMLPFAHRLRLVELAVRGVSGLSASGLEGTRPGPSYTVETLCALREKMPGDELTFIMGSESFLALPNWLRGVELPGLASVAVGLRPGVDAQGLMDFARTRWPGTQELGPGHMRFPTGTELRLVSMPVFEVSATDVRRRWRERLSLAMLVPQAVEEILERGGTAYEQAWGQRGEG</sequence>
<evidence type="ECO:0000256" key="1">
    <source>
        <dbReference type="ARBA" id="ARBA00002324"/>
    </source>
</evidence>
<evidence type="ECO:0000256" key="4">
    <source>
        <dbReference type="ARBA" id="ARBA00022642"/>
    </source>
</evidence>
<dbReference type="EMBL" id="FZOC01000004">
    <property type="protein sequence ID" value="SNS00801.1"/>
    <property type="molecule type" value="Genomic_DNA"/>
</dbReference>
<keyword evidence="6 11" id="KW-0548">Nucleotidyltransferase</keyword>
<dbReference type="HAMAP" id="MF_00244">
    <property type="entry name" value="NaMN_adenylyltr"/>
    <property type="match status" value="1"/>
</dbReference>
<dbReference type="InterPro" id="IPR004821">
    <property type="entry name" value="Cyt_trans-like"/>
</dbReference>